<dbReference type="EMBL" id="JANJQO010001192">
    <property type="protein sequence ID" value="KAJ2972219.1"/>
    <property type="molecule type" value="Genomic_DNA"/>
</dbReference>
<evidence type="ECO:0000313" key="1">
    <source>
        <dbReference type="EMBL" id="KAJ2972219.1"/>
    </source>
</evidence>
<keyword evidence="2" id="KW-1185">Reference proteome</keyword>
<protein>
    <submittedName>
        <fullName evidence="1">Uncharacterized protein</fullName>
    </submittedName>
</protein>
<reference evidence="1" key="1">
    <citation type="submission" date="2022-08" db="EMBL/GenBank/DDBJ databases">
        <title>Genome Sequence of Lecanicillium fungicola.</title>
        <authorList>
            <person name="Buettner E."/>
        </authorList>
    </citation>
    <scope>NUCLEOTIDE SEQUENCE</scope>
    <source>
        <strain evidence="1">Babe33</strain>
    </source>
</reference>
<gene>
    <name evidence="1" type="ORF">NQ176_g7282</name>
</gene>
<organism evidence="1 2">
    <name type="scientific">Zarea fungicola</name>
    <dbReference type="NCBI Taxonomy" id="93591"/>
    <lineage>
        <taxon>Eukaryota</taxon>
        <taxon>Fungi</taxon>
        <taxon>Dikarya</taxon>
        <taxon>Ascomycota</taxon>
        <taxon>Pezizomycotina</taxon>
        <taxon>Sordariomycetes</taxon>
        <taxon>Hypocreomycetidae</taxon>
        <taxon>Hypocreales</taxon>
        <taxon>Cordycipitaceae</taxon>
        <taxon>Zarea</taxon>
    </lineage>
</organism>
<sequence>MDRAAQDAAWSANALEASNGFVALEDTYTQSVGLPESQRWPWSDSKGVYILASSYELHCVHVLHQIAKQAYNKSELSWHYDYTMECLNLLRDTVMCNADNELLSTGPPLYTHTGIPNLQLGASFNRTCRDWDKLQEWARGRSACWQPVNIFDRSFPDAERYKFCPDGSRPWEQKMGPSDTGF</sequence>
<evidence type="ECO:0000313" key="2">
    <source>
        <dbReference type="Proteomes" id="UP001143910"/>
    </source>
</evidence>
<dbReference type="Proteomes" id="UP001143910">
    <property type="component" value="Unassembled WGS sequence"/>
</dbReference>
<proteinExistence type="predicted"/>
<comment type="caution">
    <text evidence="1">The sequence shown here is derived from an EMBL/GenBank/DDBJ whole genome shotgun (WGS) entry which is preliminary data.</text>
</comment>
<accession>A0ACC1N196</accession>
<name>A0ACC1N196_9HYPO</name>